<dbReference type="InterPro" id="IPR003673">
    <property type="entry name" value="CoA-Trfase_fam_III"/>
</dbReference>
<dbReference type="RefSeq" id="WP_379538355.1">
    <property type="nucleotide sequence ID" value="NZ_JBHSDR010000004.1"/>
</dbReference>
<dbReference type="Gene3D" id="3.40.50.10540">
    <property type="entry name" value="Crotonobetainyl-coa:carnitine coa-transferase, domain 1"/>
    <property type="match status" value="1"/>
</dbReference>
<dbReference type="PANTHER" id="PTHR48228:SF5">
    <property type="entry name" value="ALPHA-METHYLACYL-COA RACEMASE"/>
    <property type="match status" value="1"/>
</dbReference>
<protein>
    <submittedName>
        <fullName evidence="1">CaiB/BaiF CoA transferase family protein</fullName>
    </submittedName>
</protein>
<dbReference type="GO" id="GO:0016740">
    <property type="term" value="F:transferase activity"/>
    <property type="evidence" value="ECO:0007669"/>
    <property type="project" value="UniProtKB-KW"/>
</dbReference>
<dbReference type="PANTHER" id="PTHR48228">
    <property type="entry name" value="SUCCINYL-COA--D-CITRAMALATE COA-TRANSFERASE"/>
    <property type="match status" value="1"/>
</dbReference>
<comment type="caution">
    <text evidence="1">The sequence shown here is derived from an EMBL/GenBank/DDBJ whole genome shotgun (WGS) entry which is preliminary data.</text>
</comment>
<gene>
    <name evidence="1" type="ORF">ACFO0A_07325</name>
</gene>
<dbReference type="InterPro" id="IPR023606">
    <property type="entry name" value="CoA-Trfase_III_dom_1_sf"/>
</dbReference>
<dbReference type="SUPFAM" id="SSF89796">
    <property type="entry name" value="CoA-transferase family III (CaiB/BaiF)"/>
    <property type="match status" value="1"/>
</dbReference>
<evidence type="ECO:0000313" key="2">
    <source>
        <dbReference type="Proteomes" id="UP001595828"/>
    </source>
</evidence>
<keyword evidence="1" id="KW-0808">Transferase</keyword>
<dbReference type="Gene3D" id="3.30.1540.10">
    <property type="entry name" value="formyl-coa transferase, domain 3"/>
    <property type="match status" value="1"/>
</dbReference>
<accession>A0ABV8RNC9</accession>
<dbReference type="InterPro" id="IPR050509">
    <property type="entry name" value="CoA-transferase_III"/>
</dbReference>
<sequence length="366" mass="39150">MGKLSGIRVVDCTQFLPGPMMTVMMADQGAEVIKIEPPAGDPVRGQGPFEAGHSVWFANLNRGKSSVVVDLKSDEGKTRLADLCRNADVFVEGFRPGVMERLGFGYAAVRALNPRIVYCSISAFGQKGELAHHPAHDMAVQAMAGFLSVNDGPDGAPVVPGVASSDMAAGLTALSAVLMALIGREKTGEGDYIDIAMFDSLLPWCAHTASEAIAGGPAPRSDSQRSLGGAGFYQVYETRDGRHVVLGGRELKFARNLLEALNREDLIPLAEGEAGLAQVPLIAFLRETFATRTRDEWVAWFADRDVAFAPVLDFREALDEPHVAARGLLVEADGSHHIAPPIRFAGDPPWQPGKIPELGEEIGARD</sequence>
<dbReference type="Proteomes" id="UP001595828">
    <property type="component" value="Unassembled WGS sequence"/>
</dbReference>
<name>A0ABV8RNC9_9SPHN</name>
<proteinExistence type="predicted"/>
<dbReference type="Pfam" id="PF02515">
    <property type="entry name" value="CoA_transf_3"/>
    <property type="match status" value="1"/>
</dbReference>
<keyword evidence="2" id="KW-1185">Reference proteome</keyword>
<evidence type="ECO:0000313" key="1">
    <source>
        <dbReference type="EMBL" id="MFC4294872.1"/>
    </source>
</evidence>
<dbReference type="InterPro" id="IPR044855">
    <property type="entry name" value="CoA-Trfase_III_dom3_sf"/>
</dbReference>
<dbReference type="EMBL" id="JBHSDR010000004">
    <property type="protein sequence ID" value="MFC4294872.1"/>
    <property type="molecule type" value="Genomic_DNA"/>
</dbReference>
<reference evidence="2" key="1">
    <citation type="journal article" date="2019" name="Int. J. Syst. Evol. Microbiol.">
        <title>The Global Catalogue of Microorganisms (GCM) 10K type strain sequencing project: providing services to taxonomists for standard genome sequencing and annotation.</title>
        <authorList>
            <consortium name="The Broad Institute Genomics Platform"/>
            <consortium name="The Broad Institute Genome Sequencing Center for Infectious Disease"/>
            <person name="Wu L."/>
            <person name="Ma J."/>
        </authorList>
    </citation>
    <scope>NUCLEOTIDE SEQUENCE [LARGE SCALE GENOMIC DNA]</scope>
    <source>
        <strain evidence="2">CGMCC 1.12989</strain>
    </source>
</reference>
<organism evidence="1 2">
    <name type="scientific">Novosphingobium tardum</name>
    <dbReference type="NCBI Taxonomy" id="1538021"/>
    <lineage>
        <taxon>Bacteria</taxon>
        <taxon>Pseudomonadati</taxon>
        <taxon>Pseudomonadota</taxon>
        <taxon>Alphaproteobacteria</taxon>
        <taxon>Sphingomonadales</taxon>
        <taxon>Sphingomonadaceae</taxon>
        <taxon>Novosphingobium</taxon>
    </lineage>
</organism>